<proteinExistence type="predicted"/>
<sequence length="151" mass="17607">MQTGRECVSAMEGCDTPRTEDWYYTITPFIEFEYVRLLLCFIRVLVNTISPFSNHNPIRWPHQSPPIEAYNQSRGRTEWKQVRVMHTFIIRLGYPALLCLLSCLGTQGKEDEERRSPAISAATKHRLLANPGGETLRKRRKQLPEYCQSRH</sequence>
<evidence type="ECO:0000313" key="2">
    <source>
        <dbReference type="Proteomes" id="UP000054217"/>
    </source>
</evidence>
<dbReference type="InParanoid" id="A0A0C3PKW6"/>
<dbReference type="AlphaFoldDB" id="A0A0C3PKW6"/>
<dbReference type="Proteomes" id="UP000054217">
    <property type="component" value="Unassembled WGS sequence"/>
</dbReference>
<name>A0A0C3PKW6_PISTI</name>
<organism evidence="1 2">
    <name type="scientific">Pisolithus tinctorius Marx 270</name>
    <dbReference type="NCBI Taxonomy" id="870435"/>
    <lineage>
        <taxon>Eukaryota</taxon>
        <taxon>Fungi</taxon>
        <taxon>Dikarya</taxon>
        <taxon>Basidiomycota</taxon>
        <taxon>Agaricomycotina</taxon>
        <taxon>Agaricomycetes</taxon>
        <taxon>Agaricomycetidae</taxon>
        <taxon>Boletales</taxon>
        <taxon>Sclerodermatineae</taxon>
        <taxon>Pisolithaceae</taxon>
        <taxon>Pisolithus</taxon>
    </lineage>
</organism>
<reference evidence="1 2" key="1">
    <citation type="submission" date="2014-04" db="EMBL/GenBank/DDBJ databases">
        <authorList>
            <consortium name="DOE Joint Genome Institute"/>
            <person name="Kuo A."/>
            <person name="Kohler A."/>
            <person name="Costa M.D."/>
            <person name="Nagy L.G."/>
            <person name="Floudas D."/>
            <person name="Copeland A."/>
            <person name="Barry K.W."/>
            <person name="Cichocki N."/>
            <person name="Veneault-Fourrey C."/>
            <person name="LaButti K."/>
            <person name="Lindquist E.A."/>
            <person name="Lipzen A."/>
            <person name="Lundell T."/>
            <person name="Morin E."/>
            <person name="Murat C."/>
            <person name="Sun H."/>
            <person name="Tunlid A."/>
            <person name="Henrissat B."/>
            <person name="Grigoriev I.V."/>
            <person name="Hibbett D.S."/>
            <person name="Martin F."/>
            <person name="Nordberg H.P."/>
            <person name="Cantor M.N."/>
            <person name="Hua S.X."/>
        </authorList>
    </citation>
    <scope>NUCLEOTIDE SEQUENCE [LARGE SCALE GENOMIC DNA]</scope>
    <source>
        <strain evidence="1 2">Marx 270</strain>
    </source>
</reference>
<accession>A0A0C3PKW6</accession>
<dbReference type="EMBL" id="KN831956">
    <property type="protein sequence ID" value="KIO08894.1"/>
    <property type="molecule type" value="Genomic_DNA"/>
</dbReference>
<protein>
    <submittedName>
        <fullName evidence="1">Uncharacterized protein</fullName>
    </submittedName>
</protein>
<keyword evidence="2" id="KW-1185">Reference proteome</keyword>
<dbReference type="HOGENOM" id="CLU_1732219_0_0_1"/>
<reference evidence="2" key="2">
    <citation type="submission" date="2015-01" db="EMBL/GenBank/DDBJ databases">
        <title>Evolutionary Origins and Diversification of the Mycorrhizal Mutualists.</title>
        <authorList>
            <consortium name="DOE Joint Genome Institute"/>
            <consortium name="Mycorrhizal Genomics Consortium"/>
            <person name="Kohler A."/>
            <person name="Kuo A."/>
            <person name="Nagy L.G."/>
            <person name="Floudas D."/>
            <person name="Copeland A."/>
            <person name="Barry K.W."/>
            <person name="Cichocki N."/>
            <person name="Veneault-Fourrey C."/>
            <person name="LaButti K."/>
            <person name="Lindquist E.A."/>
            <person name="Lipzen A."/>
            <person name="Lundell T."/>
            <person name="Morin E."/>
            <person name="Murat C."/>
            <person name="Riley R."/>
            <person name="Ohm R."/>
            <person name="Sun H."/>
            <person name="Tunlid A."/>
            <person name="Henrissat B."/>
            <person name="Grigoriev I.V."/>
            <person name="Hibbett D.S."/>
            <person name="Martin F."/>
        </authorList>
    </citation>
    <scope>NUCLEOTIDE SEQUENCE [LARGE SCALE GENOMIC DNA]</scope>
    <source>
        <strain evidence="2">Marx 270</strain>
    </source>
</reference>
<evidence type="ECO:0000313" key="1">
    <source>
        <dbReference type="EMBL" id="KIO08894.1"/>
    </source>
</evidence>
<gene>
    <name evidence="1" type="ORF">M404DRAFT_329390</name>
</gene>